<dbReference type="Pfam" id="PF02992">
    <property type="entry name" value="Transposase_21"/>
    <property type="match status" value="1"/>
</dbReference>
<name>A0A5K1K2Y8_9APHY</name>
<evidence type="ECO:0000313" key="2">
    <source>
        <dbReference type="EMBL" id="VWP00054.1"/>
    </source>
</evidence>
<sequence>MQSSPPPPPRWLPPTAISPGVQVREEAYFCDCPQCGSIPSPVSKRTFDRHRGARHTPDSQLIAYGARDTGAPIPGPLHTARSIVPTHGMHAPPVQLNVNEAYTICPSSDLRFPGAQYAARAPNFNQHEGTDCGDATAICSAPCIWFCSTDSTAPSADERSVPGPSIHARSPRSATQQAASPGRLDTFSPPPPNSPSRFPGGGPLVHGIEDDAEDGKSSSGESNPVDEDEEPEVGYTEGQGARADAHRREFYRTQQYINELSTATLAGSGLDDDTLARLRSARKSIPPMTRGQRAGVRMFLARGDASEANYTDVRAAMLEYVQDTPARTDPIPTYEQVKKLIGELTGITTIQTDMCPNTCVAYTGPFATLLACPKCGETRYEPVALDRDKRIPRRTFLTFPLGPQLQAMWANPESARAMRHRLTETDRIIRLLRDSNDGGIDQSISLPVFDDIYFGKDYLDAFQSGRIGRDDMVVMFSIDGAQLYASKQSDCWFYIWVLLDLSPTLRYKKRYVLPGGVIGGPNKPRNLDSFLFPGLYHLAGLQTEGLQIWDSVDRRTFQSKVFLPLATADSPAMAYLNGLVGHNGALGCRVYCGQPGRHKPYHPTYYPALKRPTNDPGARRDITLSVNRADASQRAAAQYQENLEKVRNARSNRDYSEARLKTGIAKPSIFCGLPGFLGMPGGFALDLMHLISLNLTDLIVSLLRGTLSCEHPDDKSTWDFAIFSDPQVWKAHGHVVAEATRYLPGSFDRPPRDPSKKISSGYKAWEFLLYVYGLLPGLLRHLLPPLYYRHFCRLVFGVRIVLQYRLPRVSLPPAQKQLLAYVTEYEDIYYQRRLERLHFVRPSLHTLAHVVPEAYRVGPGALHTQWTMENYIGNITREIKQHVTPYANVAERALRRCQVNALKAIFPEFDEPETLPQHARDLGDGYVLLTAADATERSVSVPEGEAILEFLREQRVQLENPHWQPIVRRWARLQLPTGQIARCAWKECALEARGRQPRRARMVKLANNCFAEVQYFFRMHLHDHAETLAMVSVFSAPDPAILEYSRSTLLACTYRGEASRMVVFAKQIVSVIAMVPLPLTPAEECDPRASELYGQRFFVVEKPGLDVALMAGRTEDSHVDSDGLD</sequence>
<accession>A0A5K1K2Y8</accession>
<reference evidence="2" key="1">
    <citation type="submission" date="2019-10" db="EMBL/GenBank/DDBJ databases">
        <authorList>
            <person name="Nor Muhammad N."/>
        </authorList>
    </citation>
    <scope>NUCLEOTIDE SEQUENCE</scope>
</reference>
<dbReference type="EMBL" id="LR728122">
    <property type="protein sequence ID" value="VWP00054.1"/>
    <property type="molecule type" value="Genomic_DNA"/>
</dbReference>
<proteinExistence type="predicted"/>
<dbReference type="AlphaFoldDB" id="A0A5K1K2Y8"/>
<evidence type="ECO:0000256" key="1">
    <source>
        <dbReference type="SAM" id="MobiDB-lite"/>
    </source>
</evidence>
<gene>
    <name evidence="2" type="primary">I1S6B4</name>
</gene>
<organism evidence="2">
    <name type="scientific">Ganoderma boninense</name>
    <dbReference type="NCBI Taxonomy" id="34458"/>
    <lineage>
        <taxon>Eukaryota</taxon>
        <taxon>Fungi</taxon>
        <taxon>Dikarya</taxon>
        <taxon>Basidiomycota</taxon>
        <taxon>Agaricomycotina</taxon>
        <taxon>Agaricomycetes</taxon>
        <taxon>Polyporales</taxon>
        <taxon>Polyporaceae</taxon>
        <taxon>Ganoderma</taxon>
    </lineage>
</organism>
<protein>
    <submittedName>
        <fullName evidence="2">Zn(2)-C6 fungal-type domain-containing protein</fullName>
    </submittedName>
</protein>
<dbReference type="InterPro" id="IPR004242">
    <property type="entry name" value="Transposase_21"/>
</dbReference>
<feature type="region of interest" description="Disordered" evidence="1">
    <location>
        <begin position="154"/>
        <end position="244"/>
    </location>
</feature>